<dbReference type="Gene3D" id="3.30.160.60">
    <property type="entry name" value="Classic Zinc Finger"/>
    <property type="match status" value="4"/>
</dbReference>
<keyword evidence="2" id="KW-0677">Repeat</keyword>
<dbReference type="GO" id="GO:0005634">
    <property type="term" value="C:nucleus"/>
    <property type="evidence" value="ECO:0007669"/>
    <property type="project" value="InterPro"/>
</dbReference>
<dbReference type="Gene3D" id="3.40.1800.20">
    <property type="match status" value="1"/>
</dbReference>
<dbReference type="FunFam" id="3.30.160.60:FF:000110">
    <property type="entry name" value="Zinc finger protein-like"/>
    <property type="match status" value="1"/>
</dbReference>
<sequence length="434" mass="48847">MLSPKRRPFRTYARKRPQFQEIEGVKDACRLCLKKSPSMVSIFSSEPSDVSSLATRIMLCVGLEMTCEEQLPSMICMNCHSQLETCYKFRKMCETAYQKLKLHLQAVKIKEFQLNNPVKVEKDEKETLVNEVEDQVEINVESIDAEPLRQADVTDKMEYIDAVLVISNDDGNIMYDNENSQIGDIRQSTTEINEEISQIQPIEVVNHNQQVSLLKSSHSQGFVQNIPQAPPPDDSTSADSLLVLIREELASAGVLGAGGSRETRADDIIKSIIKCKGKNLKKEEDTQCRICNKRFSRRGALRRHERAHGGARPFACAQCGRTFTQKEVMKRHELIHREKRPFACTQCPKSFTQRGALTSHARAHGAAMTLHACPHCRKVFLHASGLSRHVKTHSGCVFHCGECGRGFKDKSSLKRHIRNNTHKTTLAPPPPADT</sequence>
<organism evidence="10 11">
    <name type="scientific">Plutella xylostella</name>
    <name type="common">Diamondback moth</name>
    <name type="synonym">Plutella maculipennis</name>
    <dbReference type="NCBI Taxonomy" id="51655"/>
    <lineage>
        <taxon>Eukaryota</taxon>
        <taxon>Metazoa</taxon>
        <taxon>Ecdysozoa</taxon>
        <taxon>Arthropoda</taxon>
        <taxon>Hexapoda</taxon>
        <taxon>Insecta</taxon>
        <taxon>Pterygota</taxon>
        <taxon>Neoptera</taxon>
        <taxon>Endopterygota</taxon>
        <taxon>Lepidoptera</taxon>
        <taxon>Glossata</taxon>
        <taxon>Ditrysia</taxon>
        <taxon>Yponomeutoidea</taxon>
        <taxon>Plutellidae</taxon>
        <taxon>Plutella</taxon>
    </lineage>
</organism>
<feature type="domain" description="ZAD" evidence="9">
    <location>
        <begin position="27"/>
        <end position="103"/>
    </location>
</feature>
<dbReference type="FunFam" id="3.30.160.60:FF:000100">
    <property type="entry name" value="Zinc finger 45-like"/>
    <property type="match status" value="1"/>
</dbReference>
<dbReference type="EMBL" id="CAJHNJ030000105">
    <property type="protein sequence ID" value="CAG9135506.1"/>
    <property type="molecule type" value="Genomic_DNA"/>
</dbReference>
<feature type="domain" description="C2H2-type" evidence="8">
    <location>
        <begin position="286"/>
        <end position="313"/>
    </location>
</feature>
<dbReference type="FunFam" id="3.30.160.60:FF:002343">
    <property type="entry name" value="Zinc finger protein 33A"/>
    <property type="match status" value="1"/>
</dbReference>
<dbReference type="PANTHER" id="PTHR16515">
    <property type="entry name" value="PR DOMAIN ZINC FINGER PROTEIN"/>
    <property type="match status" value="1"/>
</dbReference>
<evidence type="ECO:0000259" key="8">
    <source>
        <dbReference type="PROSITE" id="PS50157"/>
    </source>
</evidence>
<dbReference type="Proteomes" id="UP000653454">
    <property type="component" value="Unassembled WGS sequence"/>
</dbReference>
<reference evidence="10" key="1">
    <citation type="submission" date="2020-11" db="EMBL/GenBank/DDBJ databases">
        <authorList>
            <person name="Whiteford S."/>
        </authorList>
    </citation>
    <scope>NUCLEOTIDE SEQUENCE</scope>
</reference>
<dbReference type="GO" id="GO:0006355">
    <property type="term" value="P:regulation of DNA-templated transcription"/>
    <property type="evidence" value="ECO:0007669"/>
    <property type="project" value="UniProtKB-ARBA"/>
</dbReference>
<feature type="binding site" evidence="6">
    <location>
        <position position="79"/>
    </location>
    <ligand>
        <name>Zn(2+)</name>
        <dbReference type="ChEBI" id="CHEBI:29105"/>
    </ligand>
</feature>
<protein>
    <submittedName>
        <fullName evidence="10">(diamondback moth) hypothetical protein</fullName>
    </submittedName>
</protein>
<dbReference type="PROSITE" id="PS00028">
    <property type="entry name" value="ZINC_FINGER_C2H2_1"/>
    <property type="match status" value="5"/>
</dbReference>
<dbReference type="SUPFAM" id="SSF57667">
    <property type="entry name" value="beta-beta-alpha zinc fingers"/>
    <property type="match status" value="3"/>
</dbReference>
<dbReference type="SMART" id="SM00868">
    <property type="entry name" value="zf-AD"/>
    <property type="match status" value="1"/>
</dbReference>
<name>A0A8S4G4T5_PLUXY</name>
<dbReference type="InterPro" id="IPR013087">
    <property type="entry name" value="Znf_C2H2_type"/>
</dbReference>
<gene>
    <name evidence="10" type="ORF">PLXY2_LOCUS13760</name>
</gene>
<evidence type="ECO:0000256" key="4">
    <source>
        <dbReference type="ARBA" id="ARBA00022833"/>
    </source>
</evidence>
<evidence type="ECO:0000256" key="1">
    <source>
        <dbReference type="ARBA" id="ARBA00022723"/>
    </source>
</evidence>
<dbReference type="AlphaFoldDB" id="A0A8S4G4T5"/>
<evidence type="ECO:0000256" key="5">
    <source>
        <dbReference type="PROSITE-ProRule" id="PRU00042"/>
    </source>
</evidence>
<dbReference type="SUPFAM" id="SSF57716">
    <property type="entry name" value="Glucocorticoid receptor-like (DNA-binding domain)"/>
    <property type="match status" value="1"/>
</dbReference>
<dbReference type="PANTHER" id="PTHR16515:SF58">
    <property type="entry name" value="ZINC FINGER PROTEIN 22"/>
    <property type="match status" value="1"/>
</dbReference>
<evidence type="ECO:0000256" key="6">
    <source>
        <dbReference type="PROSITE-ProRule" id="PRU01263"/>
    </source>
</evidence>
<accession>A0A8S4G4T5</accession>
<evidence type="ECO:0000259" key="9">
    <source>
        <dbReference type="PROSITE" id="PS51915"/>
    </source>
</evidence>
<keyword evidence="1 6" id="KW-0479">Metal-binding</keyword>
<dbReference type="Pfam" id="PF00096">
    <property type="entry name" value="zf-C2H2"/>
    <property type="match status" value="4"/>
</dbReference>
<evidence type="ECO:0000256" key="2">
    <source>
        <dbReference type="ARBA" id="ARBA00022737"/>
    </source>
</evidence>
<dbReference type="InterPro" id="IPR036236">
    <property type="entry name" value="Znf_C2H2_sf"/>
</dbReference>
<evidence type="ECO:0000313" key="10">
    <source>
        <dbReference type="EMBL" id="CAG9135506.1"/>
    </source>
</evidence>
<dbReference type="InterPro" id="IPR012934">
    <property type="entry name" value="Znf_AD"/>
</dbReference>
<dbReference type="SMART" id="SM00355">
    <property type="entry name" value="ZnF_C2H2"/>
    <property type="match status" value="5"/>
</dbReference>
<dbReference type="InterPro" id="IPR050331">
    <property type="entry name" value="Zinc_finger"/>
</dbReference>
<feature type="binding site" evidence="6">
    <location>
        <position position="76"/>
    </location>
    <ligand>
        <name>Zn(2+)</name>
        <dbReference type="ChEBI" id="CHEBI:29105"/>
    </ligand>
</feature>
<evidence type="ECO:0000313" key="11">
    <source>
        <dbReference type="Proteomes" id="UP000653454"/>
    </source>
</evidence>
<evidence type="ECO:0000256" key="7">
    <source>
        <dbReference type="SAM" id="MobiDB-lite"/>
    </source>
</evidence>
<dbReference type="PROSITE" id="PS51915">
    <property type="entry name" value="ZAD"/>
    <property type="match status" value="1"/>
</dbReference>
<keyword evidence="4 6" id="KW-0862">Zinc</keyword>
<feature type="domain" description="C2H2-type" evidence="8">
    <location>
        <begin position="371"/>
        <end position="395"/>
    </location>
</feature>
<comment type="caution">
    <text evidence="10">The sequence shown here is derived from an EMBL/GenBank/DDBJ whole genome shotgun (WGS) entry which is preliminary data.</text>
</comment>
<feature type="domain" description="C2H2-type" evidence="8">
    <location>
        <begin position="314"/>
        <end position="341"/>
    </location>
</feature>
<proteinExistence type="predicted"/>
<evidence type="ECO:0000256" key="3">
    <source>
        <dbReference type="ARBA" id="ARBA00022771"/>
    </source>
</evidence>
<feature type="region of interest" description="Disordered" evidence="7">
    <location>
        <begin position="414"/>
        <end position="434"/>
    </location>
</feature>
<keyword evidence="3 5" id="KW-0863">Zinc-finger</keyword>
<feature type="domain" description="C2H2-type" evidence="8">
    <location>
        <begin position="398"/>
        <end position="422"/>
    </location>
</feature>
<dbReference type="Pfam" id="PF07776">
    <property type="entry name" value="zf-AD"/>
    <property type="match status" value="1"/>
</dbReference>
<feature type="binding site" evidence="6">
    <location>
        <position position="32"/>
    </location>
    <ligand>
        <name>Zn(2+)</name>
        <dbReference type="ChEBI" id="CHEBI:29105"/>
    </ligand>
</feature>
<keyword evidence="11" id="KW-1185">Reference proteome</keyword>
<dbReference type="GO" id="GO:0008270">
    <property type="term" value="F:zinc ion binding"/>
    <property type="evidence" value="ECO:0007669"/>
    <property type="project" value="UniProtKB-UniRule"/>
</dbReference>
<feature type="binding site" evidence="6">
    <location>
        <position position="29"/>
    </location>
    <ligand>
        <name>Zn(2+)</name>
        <dbReference type="ChEBI" id="CHEBI:29105"/>
    </ligand>
</feature>
<dbReference type="PROSITE" id="PS50157">
    <property type="entry name" value="ZINC_FINGER_C2H2_2"/>
    <property type="match status" value="5"/>
</dbReference>
<feature type="domain" description="C2H2-type" evidence="8">
    <location>
        <begin position="342"/>
        <end position="369"/>
    </location>
</feature>